<dbReference type="GO" id="GO:0009887">
    <property type="term" value="P:animal organ morphogenesis"/>
    <property type="evidence" value="ECO:0007669"/>
    <property type="project" value="UniProtKB-ARBA"/>
</dbReference>
<name>A0A7R9MG79_9ACAR</name>
<dbReference type="SUPFAM" id="SSF47031">
    <property type="entry name" value="Second domain of FERM"/>
    <property type="match status" value="1"/>
</dbReference>
<dbReference type="InterPro" id="IPR029071">
    <property type="entry name" value="Ubiquitin-like_domsf"/>
</dbReference>
<proteinExistence type="predicted"/>
<dbReference type="CDD" id="cd17104">
    <property type="entry name" value="FERM_F1_MYLIP"/>
    <property type="match status" value="1"/>
</dbReference>
<dbReference type="GO" id="GO:0071944">
    <property type="term" value="C:cell periphery"/>
    <property type="evidence" value="ECO:0007669"/>
    <property type="project" value="UniProtKB-ARBA"/>
</dbReference>
<dbReference type="OrthoDB" id="10037309at2759"/>
<dbReference type="InterPro" id="IPR019748">
    <property type="entry name" value="FERM_central"/>
</dbReference>
<feature type="region of interest" description="Disordered" evidence="1">
    <location>
        <begin position="159"/>
        <end position="190"/>
    </location>
</feature>
<dbReference type="Gene3D" id="1.20.80.10">
    <property type="match status" value="1"/>
</dbReference>
<sequence length="282" mass="32277">MPLCFMSAEVECDHKARGQECLDKVCQMLGIIEVDYFGLQYMGQRGEMLWINMRNQIKQQMTGANTPLRFQLKVKFFVPPHLLLQEVTRHQFYISIVQDLQEGRLRVTDRQLAIKLVALIAQSETGDFDSEVTSALLSYRKWIPLSILETEVLCSSPTLQRKGKRRKHHSGSSGPEISSENEESFSDMESNSWTTTSLNQVFNSTEFSSLTNSIIQYHQKLESTKPMHAKYLFLQEVANLEDIGVEYFFVKLNNNSEDPYKIGVGPKGVTIVCELTNEVKYT</sequence>
<dbReference type="SMART" id="SM00295">
    <property type="entry name" value="B41"/>
    <property type="match status" value="1"/>
</dbReference>
<evidence type="ECO:0000259" key="2">
    <source>
        <dbReference type="PROSITE" id="PS50057"/>
    </source>
</evidence>
<gene>
    <name evidence="3" type="ORF">ONB1V03_LOCUS15068</name>
</gene>
<keyword evidence="4" id="KW-1185">Reference proteome</keyword>
<evidence type="ECO:0000313" key="3">
    <source>
        <dbReference type="EMBL" id="CAD7658447.1"/>
    </source>
</evidence>
<dbReference type="AlphaFoldDB" id="A0A7R9MG79"/>
<dbReference type="Pfam" id="PF09379">
    <property type="entry name" value="FERM_N"/>
    <property type="match status" value="1"/>
</dbReference>
<dbReference type="PANTHER" id="PTHR23280">
    <property type="entry name" value="4.1 G PROTEIN"/>
    <property type="match status" value="1"/>
</dbReference>
<organism evidence="3">
    <name type="scientific">Oppiella nova</name>
    <dbReference type="NCBI Taxonomy" id="334625"/>
    <lineage>
        <taxon>Eukaryota</taxon>
        <taxon>Metazoa</taxon>
        <taxon>Ecdysozoa</taxon>
        <taxon>Arthropoda</taxon>
        <taxon>Chelicerata</taxon>
        <taxon>Arachnida</taxon>
        <taxon>Acari</taxon>
        <taxon>Acariformes</taxon>
        <taxon>Sarcoptiformes</taxon>
        <taxon>Oribatida</taxon>
        <taxon>Brachypylina</taxon>
        <taxon>Oppioidea</taxon>
        <taxon>Oppiidae</taxon>
        <taxon>Oppiella</taxon>
    </lineage>
</organism>
<dbReference type="SUPFAM" id="SSF54236">
    <property type="entry name" value="Ubiquitin-like"/>
    <property type="match status" value="1"/>
</dbReference>
<dbReference type="GO" id="GO:0006511">
    <property type="term" value="P:ubiquitin-dependent protein catabolic process"/>
    <property type="evidence" value="ECO:0007669"/>
    <property type="project" value="TreeGrafter"/>
</dbReference>
<dbReference type="PROSITE" id="PS50057">
    <property type="entry name" value="FERM_3"/>
    <property type="match status" value="1"/>
</dbReference>
<dbReference type="GO" id="GO:0004842">
    <property type="term" value="F:ubiquitin-protein transferase activity"/>
    <property type="evidence" value="ECO:0007669"/>
    <property type="project" value="TreeGrafter"/>
</dbReference>
<dbReference type="GO" id="GO:0048731">
    <property type="term" value="P:system development"/>
    <property type="evidence" value="ECO:0007669"/>
    <property type="project" value="UniProtKB-ARBA"/>
</dbReference>
<reference evidence="3" key="1">
    <citation type="submission" date="2020-11" db="EMBL/GenBank/DDBJ databases">
        <authorList>
            <person name="Tran Van P."/>
        </authorList>
    </citation>
    <scope>NUCLEOTIDE SEQUENCE</scope>
</reference>
<dbReference type="InterPro" id="IPR014352">
    <property type="entry name" value="FERM/acyl-CoA-bd_prot_sf"/>
</dbReference>
<dbReference type="Gene3D" id="3.10.20.90">
    <property type="entry name" value="Phosphatidylinositol 3-kinase Catalytic Subunit, Chain A, domain 1"/>
    <property type="match status" value="1"/>
</dbReference>
<dbReference type="EMBL" id="OC929828">
    <property type="protein sequence ID" value="CAD7658447.1"/>
    <property type="molecule type" value="Genomic_DNA"/>
</dbReference>
<dbReference type="InterPro" id="IPR018979">
    <property type="entry name" value="FERM_N"/>
</dbReference>
<evidence type="ECO:0000313" key="4">
    <source>
        <dbReference type="Proteomes" id="UP000728032"/>
    </source>
</evidence>
<dbReference type="CDD" id="cd14473">
    <property type="entry name" value="FERM_B-lobe"/>
    <property type="match status" value="1"/>
</dbReference>
<dbReference type="InterPro" id="IPR019749">
    <property type="entry name" value="Band_41_domain"/>
</dbReference>
<dbReference type="PANTHER" id="PTHR23280:SF13">
    <property type="entry name" value="E3 UBIQUITIN-PROTEIN LIGASE MYLIP"/>
    <property type="match status" value="1"/>
</dbReference>
<dbReference type="Pfam" id="PF00373">
    <property type="entry name" value="FERM_M"/>
    <property type="match status" value="1"/>
</dbReference>
<protein>
    <recommendedName>
        <fullName evidence="2">FERM domain-containing protein</fullName>
    </recommendedName>
</protein>
<accession>A0A7R9MG79</accession>
<dbReference type="InterPro" id="IPR035963">
    <property type="entry name" value="FERM_2"/>
</dbReference>
<evidence type="ECO:0000256" key="1">
    <source>
        <dbReference type="SAM" id="MobiDB-lite"/>
    </source>
</evidence>
<dbReference type="InterPro" id="IPR000299">
    <property type="entry name" value="FERM_domain"/>
</dbReference>
<feature type="domain" description="FERM" evidence="2">
    <location>
        <begin position="1"/>
        <end position="282"/>
    </location>
</feature>
<dbReference type="Proteomes" id="UP000728032">
    <property type="component" value="Unassembled WGS sequence"/>
</dbReference>
<dbReference type="EMBL" id="CAJPVJ010015003">
    <property type="protein sequence ID" value="CAG2175633.1"/>
    <property type="molecule type" value="Genomic_DNA"/>
</dbReference>
<feature type="compositionally biased region" description="Basic residues" evidence="1">
    <location>
        <begin position="161"/>
        <end position="170"/>
    </location>
</feature>